<dbReference type="Gene3D" id="3.40.50.300">
    <property type="entry name" value="P-loop containing nucleotide triphosphate hydrolases"/>
    <property type="match status" value="1"/>
</dbReference>
<dbReference type="InterPro" id="IPR027417">
    <property type="entry name" value="P-loop_NTPase"/>
</dbReference>
<name>A0A6J3LVA4_9PEZI</name>
<reference evidence="3" key="3">
    <citation type="submission" date="2025-08" db="UniProtKB">
        <authorList>
            <consortium name="RefSeq"/>
        </authorList>
    </citation>
    <scope>IDENTIFICATION</scope>
    <source>
        <strain evidence="3">CBS 342.82</strain>
    </source>
</reference>
<dbReference type="PANTHER" id="PTHR10622">
    <property type="entry name" value="HET DOMAIN-CONTAINING PROTEIN"/>
    <property type="match status" value="1"/>
</dbReference>
<dbReference type="InterPro" id="IPR011990">
    <property type="entry name" value="TPR-like_helical_dom_sf"/>
</dbReference>
<dbReference type="Gene3D" id="1.25.40.10">
    <property type="entry name" value="Tetratricopeptide repeat domain"/>
    <property type="match status" value="1"/>
</dbReference>
<dbReference type="RefSeq" id="XP_033456731.1">
    <property type="nucleotide sequence ID" value="XM_033608725.1"/>
</dbReference>
<dbReference type="Proteomes" id="UP000504637">
    <property type="component" value="Unplaced"/>
</dbReference>
<dbReference type="AlphaFoldDB" id="A0A6J3LVA4"/>
<dbReference type="Pfam" id="PF13424">
    <property type="entry name" value="TPR_12"/>
    <property type="match status" value="2"/>
</dbReference>
<evidence type="ECO:0000313" key="3">
    <source>
        <dbReference type="RefSeq" id="XP_033456731.1"/>
    </source>
</evidence>
<accession>A0A6J3LVA4</accession>
<dbReference type="Pfam" id="PF06985">
    <property type="entry name" value="HET"/>
    <property type="match status" value="1"/>
</dbReference>
<sequence length="925" mass="104294">MRLLNVDTFCFTEYFGTTPPPYAIASHRWTAGAEAMWEDVHERKKTDTAGYRKVQGFVAYMRTHLPLVKWLWVDTCCIKQQSDRELSEAINSMFQWYRDAEVCLAYLEDVPTVRDIATFEQSVWFRRGWTLQELLAPGVVIFLSNDWNVIGHKGNNGRGRSGMSKQTGPSLEDLISRATAIPLAILHDYRAGDNLTAGEKMKWTDGRETMRAEDLSYCLLGIMGVSMNIRYGDGKDKTRERLLHKIAKRKGEAVPSEFSVPFSLQGVPTTEYFVPRKLEMQHLIEFFAITSARTAQQRVFVVYGTGGMGKTQLCAKFAETNAERFSAVFWLDGSSRDALQRSMASAGVQLSTRVQDTTAQMDVAQLVVDFRQWLSSPGNTNWLMVIDNIDRDWQGKTKDDQAYDYREFLPHAHHGNVLISTRLRRLQRPNASLHLDTADDELAKEMVETRANKVVTNINQLLPKLGGLPLALAQAGAYLGTTGMSVTDYLEHYDTTWTALMQNQDQFPLQEYGERSVLTTWTMSYEQVKGMDPLAAQLLDLWAFLYHGDVWAELVLTGQSDKGQHSRSEDAVFGPVTKLSLQHSIGTLVQYSMVNMSTADRAPTIHPVVHAWCLHSLDRSTAQQLQATALRLVARMAESAGRGVAKDLGLRLAAHAKVIGTRVATWRSDEAEQALECHQIAYFLSDWEKSKEVENLYLRALRGYEKAWGAEHTSTLDTVNNLGNLYADQGKMAEAEAMLLRALRGTEKAWGPDHTLTLETANNLGILYARQGKLAEAEAMLLHALGGYEKAWGAEHTSMLDMVNNLGKLYAKQGKMAEAEAMLLRALGGYEKAWGAEHTSSLNTVNNLGLLYADQGKMAEGRRRHGARSTRRRWTRSTISRRRRCTCGRCAGTRRHRDEIMRTRSERLQICSHFTRRKPLCILHM</sequence>
<dbReference type="SUPFAM" id="SSF52540">
    <property type="entry name" value="P-loop containing nucleoside triphosphate hydrolases"/>
    <property type="match status" value="1"/>
</dbReference>
<dbReference type="GeneID" id="54366525"/>
<proteinExistence type="predicted"/>
<gene>
    <name evidence="3" type="ORF">K489DRAFT_56707</name>
</gene>
<reference evidence="3" key="2">
    <citation type="submission" date="2020-04" db="EMBL/GenBank/DDBJ databases">
        <authorList>
            <consortium name="NCBI Genome Project"/>
        </authorList>
    </citation>
    <scope>NUCLEOTIDE SEQUENCE</scope>
    <source>
        <strain evidence="3">CBS 342.82</strain>
    </source>
</reference>
<keyword evidence="2" id="KW-1185">Reference proteome</keyword>
<protein>
    <recommendedName>
        <fullName evidence="1">Heterokaryon incompatibility domain-containing protein</fullName>
    </recommendedName>
</protein>
<dbReference type="SUPFAM" id="SSF48452">
    <property type="entry name" value="TPR-like"/>
    <property type="match status" value="2"/>
</dbReference>
<dbReference type="InterPro" id="IPR010730">
    <property type="entry name" value="HET"/>
</dbReference>
<evidence type="ECO:0000259" key="1">
    <source>
        <dbReference type="Pfam" id="PF06985"/>
    </source>
</evidence>
<feature type="domain" description="Heterokaryon incompatibility" evidence="1">
    <location>
        <begin position="22"/>
        <end position="109"/>
    </location>
</feature>
<reference evidence="3" key="1">
    <citation type="submission" date="2020-01" db="EMBL/GenBank/DDBJ databases">
        <authorList>
            <consortium name="DOE Joint Genome Institute"/>
            <person name="Haridas S."/>
            <person name="Albert R."/>
            <person name="Binder M."/>
            <person name="Bloem J."/>
            <person name="Labutti K."/>
            <person name="Salamov A."/>
            <person name="Andreopoulos B."/>
            <person name="Baker S.E."/>
            <person name="Barry K."/>
            <person name="Bills G."/>
            <person name="Bluhm B.H."/>
            <person name="Cannon C."/>
            <person name="Castanera R."/>
            <person name="Culley D.E."/>
            <person name="Daum C."/>
            <person name="Ezra D."/>
            <person name="Gonzalez J.B."/>
            <person name="Henrissat B."/>
            <person name="Kuo A."/>
            <person name="Liang C."/>
            <person name="Lipzen A."/>
            <person name="Lutzoni F."/>
            <person name="Magnuson J."/>
            <person name="Mondo S."/>
            <person name="Nolan M."/>
            <person name="Ohm R."/>
            <person name="Pangilinan J."/>
            <person name="Park H.-J."/>
            <person name="Ramirez L."/>
            <person name="Alfaro M."/>
            <person name="Sun H."/>
            <person name="Tritt A."/>
            <person name="Yoshinaga Y."/>
            <person name="Zwiers L.-H."/>
            <person name="Turgeon B.G."/>
            <person name="Goodwin S.B."/>
            <person name="Spatafora J.W."/>
            <person name="Crous P.W."/>
            <person name="Grigoriev I.V."/>
        </authorList>
    </citation>
    <scope>NUCLEOTIDE SEQUENCE</scope>
    <source>
        <strain evidence="3">CBS 342.82</strain>
    </source>
</reference>
<organism evidence="3">
    <name type="scientific">Dissoconium aciculare CBS 342.82</name>
    <dbReference type="NCBI Taxonomy" id="1314786"/>
    <lineage>
        <taxon>Eukaryota</taxon>
        <taxon>Fungi</taxon>
        <taxon>Dikarya</taxon>
        <taxon>Ascomycota</taxon>
        <taxon>Pezizomycotina</taxon>
        <taxon>Dothideomycetes</taxon>
        <taxon>Dothideomycetidae</taxon>
        <taxon>Mycosphaerellales</taxon>
        <taxon>Dissoconiaceae</taxon>
        <taxon>Dissoconium</taxon>
    </lineage>
</organism>
<evidence type="ECO:0000313" key="2">
    <source>
        <dbReference type="Proteomes" id="UP000504637"/>
    </source>
</evidence>
<dbReference type="PANTHER" id="PTHR10622:SF11">
    <property type="entry name" value="HET-DOMAIN-CONTAINING PROTEIN"/>
    <property type="match status" value="1"/>
</dbReference>
<dbReference type="OrthoDB" id="1658288at2759"/>